<feature type="compositionally biased region" description="Polar residues" evidence="1">
    <location>
        <begin position="132"/>
        <end position="149"/>
    </location>
</feature>
<reference evidence="2" key="2">
    <citation type="submission" date="2022-01" db="EMBL/GenBank/DDBJ databases">
        <authorList>
            <person name="Yamashiro T."/>
            <person name="Shiraishi A."/>
            <person name="Satake H."/>
            <person name="Nakayama K."/>
        </authorList>
    </citation>
    <scope>NUCLEOTIDE SEQUENCE</scope>
</reference>
<comment type="caution">
    <text evidence="2">The sequence shown here is derived from an EMBL/GenBank/DDBJ whole genome shotgun (WGS) entry which is preliminary data.</text>
</comment>
<evidence type="ECO:0000313" key="2">
    <source>
        <dbReference type="EMBL" id="GJS75063.1"/>
    </source>
</evidence>
<evidence type="ECO:0000256" key="1">
    <source>
        <dbReference type="SAM" id="MobiDB-lite"/>
    </source>
</evidence>
<organism evidence="2 3">
    <name type="scientific">Tanacetum coccineum</name>
    <dbReference type="NCBI Taxonomy" id="301880"/>
    <lineage>
        <taxon>Eukaryota</taxon>
        <taxon>Viridiplantae</taxon>
        <taxon>Streptophyta</taxon>
        <taxon>Embryophyta</taxon>
        <taxon>Tracheophyta</taxon>
        <taxon>Spermatophyta</taxon>
        <taxon>Magnoliopsida</taxon>
        <taxon>eudicotyledons</taxon>
        <taxon>Gunneridae</taxon>
        <taxon>Pentapetalae</taxon>
        <taxon>asterids</taxon>
        <taxon>campanulids</taxon>
        <taxon>Asterales</taxon>
        <taxon>Asteraceae</taxon>
        <taxon>Asteroideae</taxon>
        <taxon>Anthemideae</taxon>
        <taxon>Anthemidinae</taxon>
        <taxon>Tanacetum</taxon>
    </lineage>
</organism>
<protein>
    <submittedName>
        <fullName evidence="2">Uncharacterized protein</fullName>
    </submittedName>
</protein>
<name>A0ABQ4YDN2_9ASTR</name>
<keyword evidence="3" id="KW-1185">Reference proteome</keyword>
<gene>
    <name evidence="2" type="ORF">Tco_0724944</name>
</gene>
<dbReference type="Proteomes" id="UP001151760">
    <property type="component" value="Unassembled WGS sequence"/>
</dbReference>
<proteinExistence type="predicted"/>
<dbReference type="EMBL" id="BQNB010010277">
    <property type="protein sequence ID" value="GJS75063.1"/>
    <property type="molecule type" value="Genomic_DNA"/>
</dbReference>
<feature type="region of interest" description="Disordered" evidence="1">
    <location>
        <begin position="121"/>
        <end position="176"/>
    </location>
</feature>
<sequence length="176" mass="19712">MSTLTNNSQMHNDIMAAGSKQRPPMLAPVEGDNPSQARVVREETYTNTTSENRKLINAETRAIHMILNGIGESINIQDVKTKLFWEFGKFTSRDGESIESYYTRNANPLALVDVAQHYPNDYTQAPKPYKTHAQSSRQTLSTRSHATTRNKGKEIVKPPSSPSKSTSKEDNDEEQA</sequence>
<accession>A0ABQ4YDN2</accession>
<feature type="region of interest" description="Disordered" evidence="1">
    <location>
        <begin position="21"/>
        <end position="48"/>
    </location>
</feature>
<reference evidence="2" key="1">
    <citation type="journal article" date="2022" name="Int. J. Mol. Sci.">
        <title>Draft Genome of Tanacetum Coccineum: Genomic Comparison of Closely Related Tanacetum-Family Plants.</title>
        <authorList>
            <person name="Yamashiro T."/>
            <person name="Shiraishi A."/>
            <person name="Nakayama K."/>
            <person name="Satake H."/>
        </authorList>
    </citation>
    <scope>NUCLEOTIDE SEQUENCE</scope>
</reference>
<evidence type="ECO:0000313" key="3">
    <source>
        <dbReference type="Proteomes" id="UP001151760"/>
    </source>
</evidence>